<organism evidence="2 3">
    <name type="scientific">Parasponia andersonii</name>
    <name type="common">Sponia andersonii</name>
    <dbReference type="NCBI Taxonomy" id="3476"/>
    <lineage>
        <taxon>Eukaryota</taxon>
        <taxon>Viridiplantae</taxon>
        <taxon>Streptophyta</taxon>
        <taxon>Embryophyta</taxon>
        <taxon>Tracheophyta</taxon>
        <taxon>Spermatophyta</taxon>
        <taxon>Magnoliopsida</taxon>
        <taxon>eudicotyledons</taxon>
        <taxon>Gunneridae</taxon>
        <taxon>Pentapetalae</taxon>
        <taxon>rosids</taxon>
        <taxon>fabids</taxon>
        <taxon>Rosales</taxon>
        <taxon>Cannabaceae</taxon>
        <taxon>Parasponia</taxon>
    </lineage>
</organism>
<feature type="compositionally biased region" description="Low complexity" evidence="1">
    <location>
        <begin position="14"/>
        <end position="24"/>
    </location>
</feature>
<feature type="region of interest" description="Disordered" evidence="1">
    <location>
        <begin position="14"/>
        <end position="39"/>
    </location>
</feature>
<name>A0A2P5BIH1_PARAD</name>
<accession>A0A2P5BIH1</accession>
<dbReference type="EMBL" id="JXTB01000274">
    <property type="protein sequence ID" value="PON48578.1"/>
    <property type="molecule type" value="Genomic_DNA"/>
</dbReference>
<evidence type="ECO:0000313" key="3">
    <source>
        <dbReference type="Proteomes" id="UP000237105"/>
    </source>
</evidence>
<gene>
    <name evidence="2" type="ORF">PanWU01x14_236150</name>
</gene>
<protein>
    <submittedName>
        <fullName evidence="2">Uncharacterized protein</fullName>
    </submittedName>
</protein>
<feature type="non-terminal residue" evidence="2">
    <location>
        <position position="1"/>
    </location>
</feature>
<sequence length="112" mass="12684">VAHYPFPLIILSFPPSLSSSRNLTLPPPPPQNEPTHDSHQIDPLLVIPMPSCHCRLNGCSKKSLQPKPRCWRSCKMLMRWEKNNRLHRVAIAQSGHMGSCDQASSTYFVVRL</sequence>
<dbReference type="AlphaFoldDB" id="A0A2P5BIH1"/>
<evidence type="ECO:0000256" key="1">
    <source>
        <dbReference type="SAM" id="MobiDB-lite"/>
    </source>
</evidence>
<reference evidence="3" key="1">
    <citation type="submission" date="2016-06" db="EMBL/GenBank/DDBJ databases">
        <title>Parallel loss of symbiosis genes in relatives of nitrogen-fixing non-legume Parasponia.</title>
        <authorList>
            <person name="Van Velzen R."/>
            <person name="Holmer R."/>
            <person name="Bu F."/>
            <person name="Rutten L."/>
            <person name="Van Zeijl A."/>
            <person name="Liu W."/>
            <person name="Santuari L."/>
            <person name="Cao Q."/>
            <person name="Sharma T."/>
            <person name="Shen D."/>
            <person name="Roswanjaya Y."/>
            <person name="Wardhani T."/>
            <person name="Kalhor M.S."/>
            <person name="Jansen J."/>
            <person name="Van den Hoogen J."/>
            <person name="Gungor B."/>
            <person name="Hartog M."/>
            <person name="Hontelez J."/>
            <person name="Verver J."/>
            <person name="Yang W.-C."/>
            <person name="Schijlen E."/>
            <person name="Repin R."/>
            <person name="Schilthuizen M."/>
            <person name="Schranz E."/>
            <person name="Heidstra R."/>
            <person name="Miyata K."/>
            <person name="Fedorova E."/>
            <person name="Kohlen W."/>
            <person name="Bisseling T."/>
            <person name="Smit S."/>
            <person name="Geurts R."/>
        </authorList>
    </citation>
    <scope>NUCLEOTIDE SEQUENCE [LARGE SCALE GENOMIC DNA]</scope>
    <source>
        <strain evidence="3">cv. WU1-14</strain>
    </source>
</reference>
<dbReference type="Proteomes" id="UP000237105">
    <property type="component" value="Unassembled WGS sequence"/>
</dbReference>
<evidence type="ECO:0000313" key="2">
    <source>
        <dbReference type="EMBL" id="PON48578.1"/>
    </source>
</evidence>
<proteinExistence type="predicted"/>
<comment type="caution">
    <text evidence="2">The sequence shown here is derived from an EMBL/GenBank/DDBJ whole genome shotgun (WGS) entry which is preliminary data.</text>
</comment>
<keyword evidence="3" id="KW-1185">Reference proteome</keyword>